<dbReference type="EMBL" id="JBEGDP010000010">
    <property type="protein sequence ID" value="MEQ7847737.1"/>
    <property type="molecule type" value="Genomic_DNA"/>
</dbReference>
<protein>
    <submittedName>
        <fullName evidence="1">Uncharacterized protein</fullName>
    </submittedName>
</protein>
<comment type="caution">
    <text evidence="1">The sequence shown here is derived from an EMBL/GenBank/DDBJ whole genome shotgun (WGS) entry which is preliminary data.</text>
</comment>
<accession>A0ABV1NZ36</accession>
<gene>
    <name evidence="1" type="ORF">V6R90_10640</name>
</gene>
<proteinExistence type="predicted"/>
<organism evidence="1 2">
    <name type="scientific">Nocardioides kribbensis</name>
    <dbReference type="NCBI Taxonomy" id="305517"/>
    <lineage>
        <taxon>Bacteria</taxon>
        <taxon>Bacillati</taxon>
        <taxon>Actinomycetota</taxon>
        <taxon>Actinomycetes</taxon>
        <taxon>Propionibacteriales</taxon>
        <taxon>Nocardioidaceae</taxon>
        <taxon>Nocardioides</taxon>
    </lineage>
</organism>
<name>A0ABV1NZ36_9ACTN</name>
<dbReference type="Proteomes" id="UP001482520">
    <property type="component" value="Unassembled WGS sequence"/>
</dbReference>
<dbReference type="RefSeq" id="WP_349804655.1">
    <property type="nucleotide sequence ID" value="NZ_JBEGDP010000010.1"/>
</dbReference>
<reference evidence="1 2" key="1">
    <citation type="submission" date="2024-02" db="EMBL/GenBank/DDBJ databases">
        <title>Full genome sequence of Nocardioides kribbensis.</title>
        <authorList>
            <person name="Poletto B.L."/>
            <person name="Silva G."/>
            <person name="Galante D."/>
            <person name="Campos K.R."/>
            <person name="Santos M.B.N."/>
            <person name="Sacchi C.T."/>
        </authorList>
    </citation>
    <scope>NUCLEOTIDE SEQUENCE [LARGE SCALE GENOMIC DNA]</scope>
    <source>
        <strain evidence="1 2">O4R</strain>
    </source>
</reference>
<sequence>MCASLPAEVEHRGVLGEAMFLLGPAADPEARGHLEASVRSGRVPADYLDAADSDMHPLFVALTWQMVWRDALEHDEAGDSELTTAVGYLDQQMTYMADYAHVPFEDFARDLRRCVSHMERVLHDGEQVERGAPCWGCRRPLTHVYGATEAEDHWVCNDARCEVEGYTSAQYRGWVEEDARNAATKLTAADAALRFTVEPSPDDEGYTLKASTVRVWGSKGDVRKRGVDHHGMTLYDVADIEVRIERQMVAREVGGEVA</sequence>
<keyword evidence="2" id="KW-1185">Reference proteome</keyword>
<evidence type="ECO:0000313" key="1">
    <source>
        <dbReference type="EMBL" id="MEQ7847737.1"/>
    </source>
</evidence>
<evidence type="ECO:0000313" key="2">
    <source>
        <dbReference type="Proteomes" id="UP001482520"/>
    </source>
</evidence>